<evidence type="ECO:0000313" key="6">
    <source>
        <dbReference type="EMBL" id="GAA4069960.1"/>
    </source>
</evidence>
<proteinExistence type="predicted"/>
<feature type="domain" description="Histidine kinase/HSP90-like ATPase" evidence="5">
    <location>
        <begin position="269"/>
        <end position="349"/>
    </location>
</feature>
<evidence type="ECO:0000256" key="3">
    <source>
        <dbReference type="ARBA" id="ARBA00023012"/>
    </source>
</evidence>
<dbReference type="InterPro" id="IPR050482">
    <property type="entry name" value="Sensor_HK_TwoCompSys"/>
</dbReference>
<reference evidence="7" key="1">
    <citation type="journal article" date="2019" name="Int. J. Syst. Evol. Microbiol.">
        <title>The Global Catalogue of Microorganisms (GCM) 10K type strain sequencing project: providing services to taxonomists for standard genome sequencing and annotation.</title>
        <authorList>
            <consortium name="The Broad Institute Genomics Platform"/>
            <consortium name="The Broad Institute Genome Sequencing Center for Infectious Disease"/>
            <person name="Wu L."/>
            <person name="Ma J."/>
        </authorList>
    </citation>
    <scope>NUCLEOTIDE SEQUENCE [LARGE SCALE GENOMIC DNA]</scope>
    <source>
        <strain evidence="7">JCM 16702</strain>
    </source>
</reference>
<keyword evidence="4" id="KW-0472">Membrane</keyword>
<dbReference type="Gene3D" id="3.30.565.10">
    <property type="entry name" value="Histidine kinase-like ATPase, C-terminal domain"/>
    <property type="match status" value="1"/>
</dbReference>
<evidence type="ECO:0000256" key="1">
    <source>
        <dbReference type="ARBA" id="ARBA00022679"/>
    </source>
</evidence>
<keyword evidence="3" id="KW-0902">Two-component regulatory system</keyword>
<name>A0ABP7VLT3_9ACTN</name>
<organism evidence="6 7">
    <name type="scientific">Actinomadura miaoliensis</name>
    <dbReference type="NCBI Taxonomy" id="430685"/>
    <lineage>
        <taxon>Bacteria</taxon>
        <taxon>Bacillati</taxon>
        <taxon>Actinomycetota</taxon>
        <taxon>Actinomycetes</taxon>
        <taxon>Streptosporangiales</taxon>
        <taxon>Thermomonosporaceae</taxon>
        <taxon>Actinomadura</taxon>
    </lineage>
</organism>
<keyword evidence="4" id="KW-0812">Transmembrane</keyword>
<dbReference type="InterPro" id="IPR003594">
    <property type="entry name" value="HATPase_dom"/>
</dbReference>
<dbReference type="CDD" id="cd16917">
    <property type="entry name" value="HATPase_UhpB-NarQ-NarX-like"/>
    <property type="match status" value="1"/>
</dbReference>
<keyword evidence="7" id="KW-1185">Reference proteome</keyword>
<dbReference type="SUPFAM" id="SSF55874">
    <property type="entry name" value="ATPase domain of HSP90 chaperone/DNA topoisomerase II/histidine kinase"/>
    <property type="match status" value="1"/>
</dbReference>
<feature type="transmembrane region" description="Helical" evidence="4">
    <location>
        <begin position="121"/>
        <end position="138"/>
    </location>
</feature>
<feature type="transmembrane region" description="Helical" evidence="4">
    <location>
        <begin position="97"/>
        <end position="115"/>
    </location>
</feature>
<sequence>MAAACVAAGVGDGTGVSRGWQVAALGGMAVWAAFFTVVTVRGGLGLPLVAADSALVALVMLGQARLVPVSMVVHETTWAIMLASTAIYVAQLALRPVAGLPLAAVVIAAYIAGVPVATSEIRILFVQAAVVSAMMWLLRRGGRRADAIVADRDRERQRAMVEATRRVDERHHRLQMHDSVLATLTMVASGAVQSGSPGLREGARRALEVMEECSAPPPVADAPLADLADGLERLVAQARPAVSVDLTVIGGPCIDVPAPVASAIIGSAREALRNVATHAGVRKASICAVRRGDSVKVDVVDRGSGFDPADVPDARRGIRYSIVERMAMVGGTATVRSRQGEGTVVTLRWTRG</sequence>
<comment type="caution">
    <text evidence="6">The sequence shown here is derived from an EMBL/GenBank/DDBJ whole genome shotgun (WGS) entry which is preliminary data.</text>
</comment>
<evidence type="ECO:0000259" key="5">
    <source>
        <dbReference type="Pfam" id="PF02518"/>
    </source>
</evidence>
<dbReference type="GO" id="GO:0016301">
    <property type="term" value="F:kinase activity"/>
    <property type="evidence" value="ECO:0007669"/>
    <property type="project" value="UniProtKB-KW"/>
</dbReference>
<gene>
    <name evidence="6" type="ORF">GCM10022214_26710</name>
</gene>
<keyword evidence="1" id="KW-0808">Transferase</keyword>
<keyword evidence="2 6" id="KW-0418">Kinase</keyword>
<dbReference type="PANTHER" id="PTHR24421">
    <property type="entry name" value="NITRATE/NITRITE SENSOR PROTEIN NARX-RELATED"/>
    <property type="match status" value="1"/>
</dbReference>
<evidence type="ECO:0000256" key="2">
    <source>
        <dbReference type="ARBA" id="ARBA00022777"/>
    </source>
</evidence>
<evidence type="ECO:0000313" key="7">
    <source>
        <dbReference type="Proteomes" id="UP001500683"/>
    </source>
</evidence>
<accession>A0ABP7VLT3</accession>
<feature type="transmembrane region" description="Helical" evidence="4">
    <location>
        <begin position="45"/>
        <end position="66"/>
    </location>
</feature>
<feature type="transmembrane region" description="Helical" evidence="4">
    <location>
        <begin position="20"/>
        <end position="38"/>
    </location>
</feature>
<dbReference type="Pfam" id="PF02518">
    <property type="entry name" value="HATPase_c"/>
    <property type="match status" value="1"/>
</dbReference>
<dbReference type="EMBL" id="BAAAZG010000016">
    <property type="protein sequence ID" value="GAA4069960.1"/>
    <property type="molecule type" value="Genomic_DNA"/>
</dbReference>
<dbReference type="Proteomes" id="UP001500683">
    <property type="component" value="Unassembled WGS sequence"/>
</dbReference>
<evidence type="ECO:0000256" key="4">
    <source>
        <dbReference type="SAM" id="Phobius"/>
    </source>
</evidence>
<keyword evidence="4" id="KW-1133">Transmembrane helix</keyword>
<protein>
    <submittedName>
        <fullName evidence="6">Sensor histidine kinase</fullName>
    </submittedName>
</protein>
<dbReference type="InterPro" id="IPR036890">
    <property type="entry name" value="HATPase_C_sf"/>
</dbReference>